<keyword evidence="3" id="KW-0547">Nucleotide-binding</keyword>
<comment type="similarity">
    <text evidence="1">Belongs to the ABC transporter superfamily.</text>
</comment>
<sequence length="597" mass="63733">MTTPTLTSPTLVTDDLRISVVGGDEILHGVSFSLHPGRILALVGESGSGKTTAGLACLGHFRAGLENTGGRVCITREHDDVISLLDLTEAQRRRLRGGTISYVPQDPALSLNPAMRIGEQILETLRVHDFGASEAARRERATEVLAEVGLQNDAAHQRRYPHQLSGGQQQRVGIAMAFACRPAVMVLDEPTTGLDVTTQALVLQTIDELAERHQVAGLYITHDLAVVATVADEVAVMLRGDIVESGDAPTVLFDPQHPYTRKLLAAVPDLAGKRRVGRVEAITGEVSAVTGSTPVQVKTEIEDADATPTVSERVNAAARVYGPVGVDVPSPHSAGTAPVAVDEDAPVISVRSLRQAYGSTVVLDGIDLDLARGESLMLLGESGSGKTTLSRCIAGLNAGYTGSVTLDGDELAPGTRDRSTAQRQSIQYVFQSPFSSLNPRRTIGESIEAPMRMSGILTKKQRRATVLEALDHVRLGSAYVDRRPGDLSGGERQRAAIARALVNAPSVLVCDEVTSALDVSVQASILDLLRTLQLETGMSMLFVTHNIALARHISQRLAVLQKGSIVDLGLTDDVLENPQHAYTKELLANVPTFEEQR</sequence>
<feature type="domain" description="ABC transporter" evidence="5">
    <location>
        <begin position="11"/>
        <end position="264"/>
    </location>
</feature>
<dbReference type="CDD" id="cd03257">
    <property type="entry name" value="ABC_NikE_OppD_transporters"/>
    <property type="match status" value="2"/>
</dbReference>
<dbReference type="PANTHER" id="PTHR43776">
    <property type="entry name" value="TRANSPORT ATP-BINDING PROTEIN"/>
    <property type="match status" value="1"/>
</dbReference>
<dbReference type="InterPro" id="IPR025662">
    <property type="entry name" value="Sigma_54_int_dom_ATP-bd_1"/>
</dbReference>
<evidence type="ECO:0000259" key="5">
    <source>
        <dbReference type="PROSITE" id="PS50893"/>
    </source>
</evidence>
<dbReference type="InterPro" id="IPR013563">
    <property type="entry name" value="Oligopep_ABC_C"/>
</dbReference>
<evidence type="ECO:0000313" key="7">
    <source>
        <dbReference type="Proteomes" id="UP000662814"/>
    </source>
</evidence>
<dbReference type="Pfam" id="PF00005">
    <property type="entry name" value="ABC_tran"/>
    <property type="match status" value="2"/>
</dbReference>
<name>A0ABX6YIZ7_9MICO</name>
<feature type="domain" description="ABC transporter" evidence="5">
    <location>
        <begin position="348"/>
        <end position="587"/>
    </location>
</feature>
<evidence type="ECO:0000256" key="2">
    <source>
        <dbReference type="ARBA" id="ARBA00022448"/>
    </source>
</evidence>
<evidence type="ECO:0000256" key="3">
    <source>
        <dbReference type="ARBA" id="ARBA00022741"/>
    </source>
</evidence>
<dbReference type="PROSITE" id="PS00211">
    <property type="entry name" value="ABC_TRANSPORTER_1"/>
    <property type="match status" value="2"/>
</dbReference>
<proteinExistence type="inferred from homology"/>
<dbReference type="InterPro" id="IPR003439">
    <property type="entry name" value="ABC_transporter-like_ATP-bd"/>
</dbReference>
<dbReference type="Pfam" id="PF08352">
    <property type="entry name" value="oligo_HPY"/>
    <property type="match status" value="2"/>
</dbReference>
<dbReference type="SUPFAM" id="SSF52540">
    <property type="entry name" value="P-loop containing nucleoside triphosphate hydrolases"/>
    <property type="match status" value="2"/>
</dbReference>
<evidence type="ECO:0000313" key="6">
    <source>
        <dbReference type="EMBL" id="QPZ38569.1"/>
    </source>
</evidence>
<dbReference type="PROSITE" id="PS50893">
    <property type="entry name" value="ABC_TRANSPORTER_2"/>
    <property type="match status" value="2"/>
</dbReference>
<keyword evidence="7" id="KW-1185">Reference proteome</keyword>
<reference evidence="6 7" key="1">
    <citation type="submission" date="2020-12" db="EMBL/GenBank/DDBJ databases">
        <title>Microbacterium sp. HY060.</title>
        <authorList>
            <person name="Zhou J."/>
        </authorList>
    </citation>
    <scope>NUCLEOTIDE SEQUENCE [LARGE SCALE GENOMIC DNA]</scope>
    <source>
        <strain evidence="6 7">HY60</strain>
    </source>
</reference>
<dbReference type="SMART" id="SM00382">
    <property type="entry name" value="AAA"/>
    <property type="match status" value="2"/>
</dbReference>
<dbReference type="RefSeq" id="WP_166986115.1">
    <property type="nucleotide sequence ID" value="NZ_CP061169.1"/>
</dbReference>
<evidence type="ECO:0000256" key="4">
    <source>
        <dbReference type="ARBA" id="ARBA00022840"/>
    </source>
</evidence>
<dbReference type="GO" id="GO:0005524">
    <property type="term" value="F:ATP binding"/>
    <property type="evidence" value="ECO:0007669"/>
    <property type="project" value="UniProtKB-KW"/>
</dbReference>
<dbReference type="InterPro" id="IPR027417">
    <property type="entry name" value="P-loop_NTPase"/>
</dbReference>
<dbReference type="PANTHER" id="PTHR43776:SF7">
    <property type="entry name" value="D,D-DIPEPTIDE TRANSPORT ATP-BINDING PROTEIN DDPF-RELATED"/>
    <property type="match status" value="1"/>
</dbReference>
<dbReference type="EMBL" id="CP061169">
    <property type="protein sequence ID" value="QPZ38569.1"/>
    <property type="molecule type" value="Genomic_DNA"/>
</dbReference>
<accession>A0ABX6YIZ7</accession>
<evidence type="ECO:0000256" key="1">
    <source>
        <dbReference type="ARBA" id="ARBA00005417"/>
    </source>
</evidence>
<dbReference type="Proteomes" id="UP000662814">
    <property type="component" value="Chromosome"/>
</dbReference>
<dbReference type="InterPro" id="IPR003593">
    <property type="entry name" value="AAA+_ATPase"/>
</dbReference>
<organism evidence="6 7">
    <name type="scientific">Paramicrobacterium chengjingii</name>
    <dbReference type="NCBI Taxonomy" id="2769067"/>
    <lineage>
        <taxon>Bacteria</taxon>
        <taxon>Bacillati</taxon>
        <taxon>Actinomycetota</taxon>
        <taxon>Actinomycetes</taxon>
        <taxon>Micrococcales</taxon>
        <taxon>Microbacteriaceae</taxon>
        <taxon>Paramicrobacterium</taxon>
    </lineage>
</organism>
<dbReference type="NCBIfam" id="NF008453">
    <property type="entry name" value="PRK11308.1"/>
    <property type="match status" value="2"/>
</dbReference>
<dbReference type="InterPro" id="IPR050319">
    <property type="entry name" value="ABC_transp_ATP-bind"/>
</dbReference>
<gene>
    <name evidence="6" type="ORF">HCR76_00170</name>
</gene>
<dbReference type="InterPro" id="IPR017871">
    <property type="entry name" value="ABC_transporter-like_CS"/>
</dbReference>
<keyword evidence="2" id="KW-0813">Transport</keyword>
<protein>
    <submittedName>
        <fullName evidence="6">ABC transporter ATP-binding protein</fullName>
    </submittedName>
</protein>
<dbReference type="PROSITE" id="PS00675">
    <property type="entry name" value="SIGMA54_INTERACT_1"/>
    <property type="match status" value="1"/>
</dbReference>
<keyword evidence="4 6" id="KW-0067">ATP-binding</keyword>
<dbReference type="Gene3D" id="3.40.50.300">
    <property type="entry name" value="P-loop containing nucleotide triphosphate hydrolases"/>
    <property type="match status" value="2"/>
</dbReference>